<evidence type="ECO:0000313" key="1">
    <source>
        <dbReference type="EMBL" id="CAH2107469.1"/>
    </source>
</evidence>
<dbReference type="EMBL" id="CAKOGL010000030">
    <property type="protein sequence ID" value="CAH2107469.1"/>
    <property type="molecule type" value="Genomic_DNA"/>
</dbReference>
<keyword evidence="2" id="KW-1185">Reference proteome</keyword>
<dbReference type="AlphaFoldDB" id="A0AAU9V812"/>
<accession>A0AAU9V812</accession>
<gene>
    <name evidence="1" type="ORF">EEDITHA_LOCUS21508</name>
</gene>
<name>A0AAU9V812_EUPED</name>
<dbReference type="Proteomes" id="UP001153954">
    <property type="component" value="Unassembled WGS sequence"/>
</dbReference>
<reference evidence="1" key="1">
    <citation type="submission" date="2022-03" db="EMBL/GenBank/DDBJ databases">
        <authorList>
            <person name="Tunstrom K."/>
        </authorList>
    </citation>
    <scope>NUCLEOTIDE SEQUENCE</scope>
</reference>
<dbReference type="PANTHER" id="PTHR45786">
    <property type="entry name" value="DNA BINDING PROTEIN-LIKE"/>
    <property type="match status" value="1"/>
</dbReference>
<comment type="caution">
    <text evidence="1">The sequence shown here is derived from an EMBL/GenBank/DDBJ whole genome shotgun (WGS) entry which is preliminary data.</text>
</comment>
<organism evidence="1 2">
    <name type="scientific">Euphydryas editha</name>
    <name type="common">Edith's checkerspot</name>
    <dbReference type="NCBI Taxonomy" id="104508"/>
    <lineage>
        <taxon>Eukaryota</taxon>
        <taxon>Metazoa</taxon>
        <taxon>Ecdysozoa</taxon>
        <taxon>Arthropoda</taxon>
        <taxon>Hexapoda</taxon>
        <taxon>Insecta</taxon>
        <taxon>Pterygota</taxon>
        <taxon>Neoptera</taxon>
        <taxon>Endopterygota</taxon>
        <taxon>Lepidoptera</taxon>
        <taxon>Glossata</taxon>
        <taxon>Ditrysia</taxon>
        <taxon>Papilionoidea</taxon>
        <taxon>Nymphalidae</taxon>
        <taxon>Nymphalinae</taxon>
        <taxon>Euphydryas</taxon>
    </lineage>
</organism>
<sequence>MEPTRDGMASIVYVQTYLAELAMPQVIGHFRASEDERNRYQEHRNVALDPHRATFNYNVAIDYSSRPHNHQTLVGQHARCFNAPTIDVVAVIIVGENLENRDIVLHRRNDQLQRVSKTHRSYDALQYHILF</sequence>
<dbReference type="PANTHER" id="PTHR45786:SF74">
    <property type="entry name" value="ATP-DEPENDENT DNA HELICASE"/>
    <property type="match status" value="1"/>
</dbReference>
<evidence type="ECO:0000313" key="2">
    <source>
        <dbReference type="Proteomes" id="UP001153954"/>
    </source>
</evidence>
<proteinExistence type="predicted"/>
<protein>
    <submittedName>
        <fullName evidence="1">Uncharacterized protein</fullName>
    </submittedName>
</protein>